<dbReference type="PANTHER" id="PTHR10380:SF235">
    <property type="entry name" value="CUTICULAR PROTEIN 73D, ISOFORM B"/>
    <property type="match status" value="1"/>
</dbReference>
<organism evidence="4 5">
    <name type="scientific">Pyrocoelia pectoralis</name>
    <dbReference type="NCBI Taxonomy" id="417401"/>
    <lineage>
        <taxon>Eukaryota</taxon>
        <taxon>Metazoa</taxon>
        <taxon>Ecdysozoa</taxon>
        <taxon>Arthropoda</taxon>
        <taxon>Hexapoda</taxon>
        <taxon>Insecta</taxon>
        <taxon>Pterygota</taxon>
        <taxon>Neoptera</taxon>
        <taxon>Endopterygota</taxon>
        <taxon>Coleoptera</taxon>
        <taxon>Polyphaga</taxon>
        <taxon>Elateriformia</taxon>
        <taxon>Elateroidea</taxon>
        <taxon>Lampyridae</taxon>
        <taxon>Lampyrinae</taxon>
        <taxon>Pyrocoelia</taxon>
    </lineage>
</organism>
<evidence type="ECO:0000256" key="2">
    <source>
        <dbReference type="SAM" id="MobiDB-lite"/>
    </source>
</evidence>
<feature type="compositionally biased region" description="Basic and acidic residues" evidence="2">
    <location>
        <begin position="587"/>
        <end position="600"/>
    </location>
</feature>
<evidence type="ECO:0000256" key="1">
    <source>
        <dbReference type="PROSITE-ProRule" id="PRU00497"/>
    </source>
</evidence>
<keyword evidence="1" id="KW-0193">Cuticle</keyword>
<keyword evidence="3" id="KW-0732">Signal</keyword>
<feature type="compositionally biased region" description="Gly residues" evidence="2">
    <location>
        <begin position="394"/>
        <end position="416"/>
    </location>
</feature>
<feature type="compositionally biased region" description="Gly residues" evidence="2">
    <location>
        <begin position="520"/>
        <end position="532"/>
    </location>
</feature>
<proteinExistence type="predicted"/>
<dbReference type="Pfam" id="PF00379">
    <property type="entry name" value="Chitin_bind_4"/>
    <property type="match status" value="3"/>
</dbReference>
<accession>A0AAN7VKS2</accession>
<evidence type="ECO:0000256" key="3">
    <source>
        <dbReference type="SAM" id="SignalP"/>
    </source>
</evidence>
<dbReference type="Proteomes" id="UP001329430">
    <property type="component" value="Chromosome 3"/>
</dbReference>
<dbReference type="PROSITE" id="PS51155">
    <property type="entry name" value="CHIT_BIND_RR_2"/>
    <property type="match status" value="3"/>
</dbReference>
<feature type="compositionally biased region" description="Polar residues" evidence="2">
    <location>
        <begin position="417"/>
        <end position="433"/>
    </location>
</feature>
<feature type="compositionally biased region" description="Gly residues" evidence="2">
    <location>
        <begin position="491"/>
        <end position="511"/>
    </location>
</feature>
<feature type="chain" id="PRO_5043002470" evidence="3">
    <location>
        <begin position="23"/>
        <end position="614"/>
    </location>
</feature>
<evidence type="ECO:0000313" key="4">
    <source>
        <dbReference type="EMBL" id="KAK5645824.1"/>
    </source>
</evidence>
<dbReference type="InterPro" id="IPR000618">
    <property type="entry name" value="Insect_cuticle"/>
</dbReference>
<dbReference type="GO" id="GO:0008010">
    <property type="term" value="F:structural constituent of chitin-based larval cuticle"/>
    <property type="evidence" value="ECO:0007669"/>
    <property type="project" value="TreeGrafter"/>
</dbReference>
<protein>
    <submittedName>
        <fullName evidence="4">Uncharacterized protein</fullName>
    </submittedName>
</protein>
<gene>
    <name evidence="4" type="ORF">RI129_004288</name>
</gene>
<dbReference type="AlphaFoldDB" id="A0AAN7VKS2"/>
<feature type="compositionally biased region" description="Low complexity" evidence="2">
    <location>
        <begin position="365"/>
        <end position="382"/>
    </location>
</feature>
<feature type="region of interest" description="Disordered" evidence="2">
    <location>
        <begin position="300"/>
        <end position="540"/>
    </location>
</feature>
<comment type="caution">
    <text evidence="4">The sequence shown here is derived from an EMBL/GenBank/DDBJ whole genome shotgun (WGS) entry which is preliminary data.</text>
</comment>
<keyword evidence="5" id="KW-1185">Reference proteome</keyword>
<reference evidence="4 5" key="1">
    <citation type="journal article" date="2024" name="Insects">
        <title>An Improved Chromosome-Level Genome Assembly of the Firefly Pyrocoelia pectoralis.</title>
        <authorList>
            <person name="Fu X."/>
            <person name="Meyer-Rochow V.B."/>
            <person name="Ballantyne L."/>
            <person name="Zhu X."/>
        </authorList>
    </citation>
    <scope>NUCLEOTIDE SEQUENCE [LARGE SCALE GENOMIC DNA]</scope>
    <source>
        <strain evidence="4">XCY_ONT2</strain>
    </source>
</reference>
<name>A0AAN7VKS2_9COLE</name>
<feature type="signal peptide" evidence="3">
    <location>
        <begin position="1"/>
        <end position="22"/>
    </location>
</feature>
<dbReference type="InterPro" id="IPR050468">
    <property type="entry name" value="Cuticle_Struct_Prot"/>
</dbReference>
<feature type="compositionally biased region" description="Gly residues" evidence="2">
    <location>
        <begin position="442"/>
        <end position="462"/>
    </location>
</feature>
<evidence type="ECO:0000313" key="5">
    <source>
        <dbReference type="Proteomes" id="UP001329430"/>
    </source>
</evidence>
<feature type="region of interest" description="Disordered" evidence="2">
    <location>
        <begin position="587"/>
        <end position="614"/>
    </location>
</feature>
<dbReference type="EMBL" id="JAVRBK010000003">
    <property type="protein sequence ID" value="KAK5645824.1"/>
    <property type="molecule type" value="Genomic_DNA"/>
</dbReference>
<sequence>MAFRIVRNLVLFIIYLEFNVSGQEDYNNLEPDGSFSFGYSNPDSYHRSEGNRNNLVRGDFGSRNPGTGVIDSIQYTAGPRGFRPRGKNVVRKYDFNQVRTGPIGSRDDPNFDPNEDPSYNFAFNTRTYTRQEAANRLGDVTGKFSYLDDIGERHNVEFIAGKNTGFHVRSPVPDNKPLPFSPIQYVGKRKPVPRGRTTVQRGLDGSYRFVSGGPDHRRTETSDATGHVRGSYTYLDDKGVRHSVHYIAGPETGYRVLKNVKGPHLPTIYPFGGSEIVPPNFYDYPLPEDVFDTAASGLVNPNKNGFKPSKDQGSGTSDTNYGSNDDFFGSQPNFGTPGKKPNRPTYEDDGSDLGDIFGTPSTGISSKPAGGSGSSDDGSYKPSGDDGSYRPSGAGAGNGGLGGADGGVNGFGGESTGSGSNIDSASSGGQSSDFDGRPTGSGTSGSVGVSAGGGQSGTGGNAGVSRPGRPSYDSTGSTGPSGGFDLFGNGSPSGGGSDTFSGTGGGGGSYDGGNVQVGSTGSGFYGGSGSSGAGNYDSQGTLVTNVGDRLFSVPPGASVRAHVQAIDLLPLRPRSLSPSEQLKMETRELKAENSDTKEQIVNDEMEEGIAPATN</sequence>
<dbReference type="PANTHER" id="PTHR10380">
    <property type="entry name" value="CUTICLE PROTEIN"/>
    <property type="match status" value="1"/>
</dbReference>
<dbReference type="GO" id="GO:0062129">
    <property type="term" value="C:chitin-based extracellular matrix"/>
    <property type="evidence" value="ECO:0007669"/>
    <property type="project" value="TreeGrafter"/>
</dbReference>
<feature type="compositionally biased region" description="Polar residues" evidence="2">
    <location>
        <begin position="311"/>
        <end position="323"/>
    </location>
</feature>